<accession>A0A3G8XJU3</accession>
<dbReference type="GO" id="GO:0016430">
    <property type="term" value="F:tRNA (adenine-N6)-methyltransferase activity"/>
    <property type="evidence" value="ECO:0007669"/>
    <property type="project" value="UniProtKB-UniRule"/>
</dbReference>
<dbReference type="PROSITE" id="PS00092">
    <property type="entry name" value="N6_MTASE"/>
    <property type="match status" value="1"/>
</dbReference>
<evidence type="ECO:0000259" key="7">
    <source>
        <dbReference type="Pfam" id="PF05175"/>
    </source>
</evidence>
<evidence type="ECO:0000313" key="9">
    <source>
        <dbReference type="Proteomes" id="UP000270185"/>
    </source>
</evidence>
<comment type="similarity">
    <text evidence="6">Belongs to the methyltransferase superfamily. tRNA (adenine-N(6)-)-methyltransferase family.</text>
</comment>
<keyword evidence="5 6" id="KW-0819">tRNA processing</keyword>
<protein>
    <recommendedName>
        <fullName evidence="6">tRNA1(Val) (adenine(37)-N6)-methyltransferase</fullName>
        <ecNumber evidence="6">2.1.1.223</ecNumber>
    </recommendedName>
    <alternativeName>
        <fullName evidence="6">tRNA m6A37 methyltransferase</fullName>
    </alternativeName>
</protein>
<dbReference type="PANTHER" id="PTHR47739">
    <property type="entry name" value="TRNA1(VAL) (ADENINE(37)-N6)-METHYLTRANSFERASE"/>
    <property type="match status" value="1"/>
</dbReference>
<keyword evidence="9" id="KW-1185">Reference proteome</keyword>
<evidence type="ECO:0000256" key="5">
    <source>
        <dbReference type="ARBA" id="ARBA00022694"/>
    </source>
</evidence>
<evidence type="ECO:0000256" key="6">
    <source>
        <dbReference type="HAMAP-Rule" id="MF_01872"/>
    </source>
</evidence>
<dbReference type="RefSeq" id="WP_125024126.1">
    <property type="nucleotide sequence ID" value="NZ_CP034159.1"/>
</dbReference>
<evidence type="ECO:0000256" key="1">
    <source>
        <dbReference type="ARBA" id="ARBA00022490"/>
    </source>
</evidence>
<dbReference type="EMBL" id="CP034159">
    <property type="protein sequence ID" value="AZI33058.1"/>
    <property type="molecule type" value="Genomic_DNA"/>
</dbReference>
<dbReference type="GO" id="GO:0003676">
    <property type="term" value="F:nucleic acid binding"/>
    <property type="evidence" value="ECO:0007669"/>
    <property type="project" value="InterPro"/>
</dbReference>
<dbReference type="InterPro" id="IPR022882">
    <property type="entry name" value="tRNA_adenine-N6_MeTrfase"/>
</dbReference>
<dbReference type="KEGG" id="ccas:EIB73_07670"/>
<dbReference type="SUPFAM" id="SSF53335">
    <property type="entry name" value="S-adenosyl-L-methionine-dependent methyltransferases"/>
    <property type="match status" value="1"/>
</dbReference>
<dbReference type="PRINTS" id="PR00507">
    <property type="entry name" value="N12N6MTFRASE"/>
</dbReference>
<reference evidence="9" key="1">
    <citation type="submission" date="2018-11" db="EMBL/GenBank/DDBJ databases">
        <title>Proposal to divide the Flavobacteriaceae and reorganize its genera based on Amino Acid Identity values calculated from whole genome sequences.</title>
        <authorList>
            <person name="Nicholson A.C."/>
            <person name="Gulvik C.A."/>
            <person name="Whitney A.M."/>
            <person name="Humrighouse B.W."/>
            <person name="Bell M."/>
            <person name="Holmes B."/>
            <person name="Steigerwalt A.G."/>
            <person name="Villarma A."/>
            <person name="Sheth M."/>
            <person name="Batra D."/>
            <person name="Pryor J."/>
            <person name="Bernardet J.-F."/>
            <person name="Hugo C."/>
            <person name="Kampfer P."/>
            <person name="Newman J.D."/>
            <person name="McQuiston J.R."/>
        </authorList>
    </citation>
    <scope>NUCLEOTIDE SEQUENCE [LARGE SCALE GENOMIC DNA]</scope>
    <source>
        <strain evidence="9">G0081</strain>
    </source>
</reference>
<comment type="function">
    <text evidence="6">Specifically methylates the adenine in position 37 of tRNA(1)(Val) (anticodon cmo5UAC).</text>
</comment>
<evidence type="ECO:0000256" key="3">
    <source>
        <dbReference type="ARBA" id="ARBA00022679"/>
    </source>
</evidence>
<dbReference type="Gene3D" id="3.40.50.150">
    <property type="entry name" value="Vaccinia Virus protein VP39"/>
    <property type="match status" value="1"/>
</dbReference>
<keyword evidence="3 6" id="KW-0808">Transferase</keyword>
<dbReference type="EC" id="2.1.1.223" evidence="6"/>
<dbReference type="InterPro" id="IPR050210">
    <property type="entry name" value="tRNA_Adenine-N(6)_MTase"/>
</dbReference>
<organism evidence="8 9">
    <name type="scientific">Kaistella carnis</name>
    <dbReference type="NCBI Taxonomy" id="1241979"/>
    <lineage>
        <taxon>Bacteria</taxon>
        <taxon>Pseudomonadati</taxon>
        <taxon>Bacteroidota</taxon>
        <taxon>Flavobacteriia</taxon>
        <taxon>Flavobacteriales</taxon>
        <taxon>Weeksellaceae</taxon>
        <taxon>Chryseobacterium group</taxon>
        <taxon>Kaistella</taxon>
    </lineage>
</organism>
<keyword evidence="4 6" id="KW-0949">S-adenosyl-L-methionine</keyword>
<dbReference type="PANTHER" id="PTHR47739:SF1">
    <property type="entry name" value="TRNA1(VAL) (ADENINE(37)-N6)-METHYLTRANSFERASE"/>
    <property type="match status" value="1"/>
</dbReference>
<dbReference type="GO" id="GO:0032259">
    <property type="term" value="P:methylation"/>
    <property type="evidence" value="ECO:0007669"/>
    <property type="project" value="UniProtKB-KW"/>
</dbReference>
<dbReference type="GO" id="GO:0008033">
    <property type="term" value="P:tRNA processing"/>
    <property type="evidence" value="ECO:0007669"/>
    <property type="project" value="UniProtKB-UniRule"/>
</dbReference>
<dbReference type="CDD" id="cd02440">
    <property type="entry name" value="AdoMet_MTases"/>
    <property type="match status" value="1"/>
</dbReference>
<dbReference type="HAMAP" id="MF_01872">
    <property type="entry name" value="tRNA_methyltr_YfiC"/>
    <property type="match status" value="1"/>
</dbReference>
<dbReference type="OrthoDB" id="5383291at2"/>
<comment type="catalytic activity">
    <reaction evidence="6">
        <text>adenosine(37) in tRNA1(Val) + S-adenosyl-L-methionine = N(6)-methyladenosine(37) in tRNA1(Val) + S-adenosyl-L-homocysteine + H(+)</text>
        <dbReference type="Rhea" id="RHEA:43160"/>
        <dbReference type="Rhea" id="RHEA-COMP:10369"/>
        <dbReference type="Rhea" id="RHEA-COMP:10370"/>
        <dbReference type="ChEBI" id="CHEBI:15378"/>
        <dbReference type="ChEBI" id="CHEBI:57856"/>
        <dbReference type="ChEBI" id="CHEBI:59789"/>
        <dbReference type="ChEBI" id="CHEBI:74411"/>
        <dbReference type="ChEBI" id="CHEBI:74449"/>
        <dbReference type="EC" id="2.1.1.223"/>
    </reaction>
</comment>
<dbReference type="Proteomes" id="UP000270185">
    <property type="component" value="Chromosome"/>
</dbReference>
<dbReference type="InterPro" id="IPR007848">
    <property type="entry name" value="Small_mtfrase_dom"/>
</dbReference>
<evidence type="ECO:0000256" key="4">
    <source>
        <dbReference type="ARBA" id="ARBA00022691"/>
    </source>
</evidence>
<dbReference type="InterPro" id="IPR029063">
    <property type="entry name" value="SAM-dependent_MTases_sf"/>
</dbReference>
<feature type="domain" description="Methyltransferase small" evidence="7">
    <location>
        <begin position="33"/>
        <end position="154"/>
    </location>
</feature>
<proteinExistence type="inferred from homology"/>
<keyword evidence="2 6" id="KW-0489">Methyltransferase</keyword>
<name>A0A3G8XJU3_9FLAO</name>
<sequence>MKPFQFKEFSILQSKNVFRVGTDGVLLGASAKVDGAKNILEVGTGSGLISLMLAQRNREAEILAIDINKDATDLAQTNFQNSPFNERLRSDHIDFKEFKSMEKFDLIVSNPPYFEENPSNKDILARQQKELSFKTLIKNSAAALSENGVLSVIIPFDAGEEFENIASESNLFLQRKKIIYGMIHSKAKRVISEFGFQKKEITHSELIIEKAPRIYTEQYLDLTKDFHHFSK</sequence>
<dbReference type="AlphaFoldDB" id="A0A3G8XJU3"/>
<dbReference type="Pfam" id="PF05175">
    <property type="entry name" value="MTS"/>
    <property type="match status" value="1"/>
</dbReference>
<dbReference type="InterPro" id="IPR002052">
    <property type="entry name" value="DNA_methylase_N6_adenine_CS"/>
</dbReference>
<comment type="subcellular location">
    <subcellularLocation>
        <location evidence="6">Cytoplasm</location>
    </subcellularLocation>
</comment>
<evidence type="ECO:0000313" key="8">
    <source>
        <dbReference type="EMBL" id="AZI33058.1"/>
    </source>
</evidence>
<dbReference type="GO" id="GO:0005737">
    <property type="term" value="C:cytoplasm"/>
    <property type="evidence" value="ECO:0007669"/>
    <property type="project" value="UniProtKB-SubCell"/>
</dbReference>
<evidence type="ECO:0000256" key="2">
    <source>
        <dbReference type="ARBA" id="ARBA00022603"/>
    </source>
</evidence>
<gene>
    <name evidence="8" type="ORF">EIB73_07670</name>
</gene>
<keyword evidence="1 6" id="KW-0963">Cytoplasm</keyword>